<evidence type="ECO:0000256" key="2">
    <source>
        <dbReference type="ARBA" id="ARBA00023295"/>
    </source>
</evidence>
<name>A0ABP7D5P8_9MICC</name>
<gene>
    <name evidence="4" type="primary">malZ</name>
    <name evidence="4" type="ORF">GCM10022377_11370</name>
</gene>
<dbReference type="SUPFAM" id="SSF51011">
    <property type="entry name" value="Glycosyl hydrolase domain"/>
    <property type="match status" value="1"/>
</dbReference>
<accession>A0ABP7D5P8</accession>
<dbReference type="InterPro" id="IPR006047">
    <property type="entry name" value="GH13_cat_dom"/>
</dbReference>
<keyword evidence="5" id="KW-1185">Reference proteome</keyword>
<dbReference type="CDD" id="cd02857">
    <property type="entry name" value="E_set_CDase_PDE_N"/>
    <property type="match status" value="1"/>
</dbReference>
<protein>
    <submittedName>
        <fullName evidence="4">Maltodextrin glucosidase</fullName>
    </submittedName>
</protein>
<evidence type="ECO:0000256" key="1">
    <source>
        <dbReference type="ARBA" id="ARBA00022801"/>
    </source>
</evidence>
<evidence type="ECO:0000313" key="5">
    <source>
        <dbReference type="Proteomes" id="UP001501536"/>
    </source>
</evidence>
<evidence type="ECO:0000313" key="4">
    <source>
        <dbReference type="EMBL" id="GAA3699975.1"/>
    </source>
</evidence>
<proteinExistence type="predicted"/>
<dbReference type="Pfam" id="PF00128">
    <property type="entry name" value="Alpha-amylase"/>
    <property type="match status" value="1"/>
</dbReference>
<organism evidence="4 5">
    <name type="scientific">Zhihengliuella alba</name>
    <dbReference type="NCBI Taxonomy" id="547018"/>
    <lineage>
        <taxon>Bacteria</taxon>
        <taxon>Bacillati</taxon>
        <taxon>Actinomycetota</taxon>
        <taxon>Actinomycetes</taxon>
        <taxon>Micrococcales</taxon>
        <taxon>Micrococcaceae</taxon>
        <taxon>Zhihengliuella</taxon>
    </lineage>
</organism>
<dbReference type="InterPro" id="IPR017853">
    <property type="entry name" value="GH"/>
</dbReference>
<dbReference type="RefSeq" id="WP_344881173.1">
    <property type="nucleotide sequence ID" value="NZ_BAABCJ010000001.1"/>
</dbReference>
<dbReference type="SMART" id="SM00642">
    <property type="entry name" value="Aamy"/>
    <property type="match status" value="1"/>
</dbReference>
<dbReference type="SUPFAM" id="SSF51445">
    <property type="entry name" value="(Trans)glycosidases"/>
    <property type="match status" value="1"/>
</dbReference>
<evidence type="ECO:0000259" key="3">
    <source>
        <dbReference type="SMART" id="SM00642"/>
    </source>
</evidence>
<comment type="caution">
    <text evidence="4">The sequence shown here is derived from an EMBL/GenBank/DDBJ whole genome shotgun (WGS) entry which is preliminary data.</text>
</comment>
<dbReference type="EMBL" id="BAABCJ010000001">
    <property type="protein sequence ID" value="GAA3699975.1"/>
    <property type="molecule type" value="Genomic_DNA"/>
</dbReference>
<dbReference type="CDD" id="cd11338">
    <property type="entry name" value="AmyAc_CMD"/>
    <property type="match status" value="1"/>
</dbReference>
<keyword evidence="2" id="KW-0326">Glycosidase</keyword>
<feature type="domain" description="Glycosyl hydrolase family 13 catalytic" evidence="3">
    <location>
        <begin position="150"/>
        <end position="552"/>
    </location>
</feature>
<dbReference type="InterPro" id="IPR004185">
    <property type="entry name" value="Glyco_hydro_13_lg-like_dom"/>
</dbReference>
<dbReference type="Proteomes" id="UP001501536">
    <property type="component" value="Unassembled WGS sequence"/>
</dbReference>
<keyword evidence="1" id="KW-0378">Hydrolase</keyword>
<reference evidence="5" key="1">
    <citation type="journal article" date="2019" name="Int. J. Syst. Evol. Microbiol.">
        <title>The Global Catalogue of Microorganisms (GCM) 10K type strain sequencing project: providing services to taxonomists for standard genome sequencing and annotation.</title>
        <authorList>
            <consortium name="The Broad Institute Genomics Platform"/>
            <consortium name="The Broad Institute Genome Sequencing Center for Infectious Disease"/>
            <person name="Wu L."/>
            <person name="Ma J."/>
        </authorList>
    </citation>
    <scope>NUCLEOTIDE SEQUENCE [LARGE SCALE GENOMIC DNA]</scope>
    <source>
        <strain evidence="5">JCM 16961</strain>
    </source>
</reference>
<dbReference type="Gene3D" id="3.20.20.80">
    <property type="entry name" value="Glycosidases"/>
    <property type="match status" value="1"/>
</dbReference>
<dbReference type="PANTHER" id="PTHR10357:SF210">
    <property type="entry name" value="MALTODEXTRIN GLUCOSIDASE"/>
    <property type="match status" value="1"/>
</dbReference>
<sequence>MTSSTDPFARVPLSSWPHHDGSALHVGSLFPALGESVPVRLRLPDSLSAALGPVEGVWLRSLRDFEPHYEAAAVLDGGGPSSSWTWYGTDLPVVNPVQRYRWLVRAGGRAYWLNAAGFWDRDVTDAHDFRLAAHAGRTTPDWAHRSVMYQVFPDRFARSPQADRHPTPEWAIACDWDTTEVIGQGPQTPYQFFGGDLPGITERLDHLVRLGATVLYLTPMFPARSNHRYDASSFSGVDPLLGGDEALVELVRAAHDRGLKVLGDLTTNHSGAAHEWFQTALADPRSQEAGFYYFSDDHSTYEAWLGVDSLPKFNWRSEALRRRFVLDDDSMVARWLQPPYDLDGWRIDVGNMTGRLGREDLNHEVAGLIRDRIAEVKPDALLLAESTSDAAPDFQGDTWQGAMTYTNFTRPLWHWLADEPEALAGREPWFFGVPPGATDRKPAETFLVTHLDFVSGFPWTVRRCNMNALDTHDTARAAGIMLPGGQAIGVLLQYTLPGIPMVFMGDEFGLTGWNGEASRTPMPWGELEAPESARRRIREDLRGLYGALGSLRADSPALLDGGIRWLHAEGDVLVFVREHAEQTALVVASRAAFRVELELPSVTTAPVGEWEHALDAGSGAGAVQDGDTVRLEGTGGPGGAVWLLPGVR</sequence>
<dbReference type="PANTHER" id="PTHR10357">
    <property type="entry name" value="ALPHA-AMYLASE FAMILY MEMBER"/>
    <property type="match status" value="1"/>
</dbReference>